<dbReference type="AlphaFoldDB" id="A0A415DV06"/>
<proteinExistence type="predicted"/>
<dbReference type="InterPro" id="IPR036116">
    <property type="entry name" value="FN3_sf"/>
</dbReference>
<reference evidence="2 3" key="1">
    <citation type="submission" date="2018-08" db="EMBL/GenBank/DDBJ databases">
        <title>A genome reference for cultivated species of the human gut microbiota.</title>
        <authorList>
            <person name="Zou Y."/>
            <person name="Xue W."/>
            <person name="Luo G."/>
        </authorList>
    </citation>
    <scope>NUCLEOTIDE SEQUENCE [LARGE SCALE GENOMIC DNA]</scope>
    <source>
        <strain evidence="2 3">AM07-24</strain>
    </source>
</reference>
<evidence type="ECO:0000256" key="1">
    <source>
        <dbReference type="SAM" id="SignalP"/>
    </source>
</evidence>
<accession>A0A415DV06</accession>
<name>A0A415DV06_9FIRM</name>
<evidence type="ECO:0008006" key="4">
    <source>
        <dbReference type="Google" id="ProtNLM"/>
    </source>
</evidence>
<dbReference type="Gene3D" id="2.60.40.10">
    <property type="entry name" value="Immunoglobulins"/>
    <property type="match status" value="1"/>
</dbReference>
<dbReference type="EMBL" id="QRMS01000007">
    <property type="protein sequence ID" value="RHJ84033.1"/>
    <property type="molecule type" value="Genomic_DNA"/>
</dbReference>
<organism evidence="2 3">
    <name type="scientific">Emergencia timonensis</name>
    <dbReference type="NCBI Taxonomy" id="1776384"/>
    <lineage>
        <taxon>Bacteria</taxon>
        <taxon>Bacillati</taxon>
        <taxon>Bacillota</taxon>
        <taxon>Clostridia</taxon>
        <taxon>Peptostreptococcales</taxon>
        <taxon>Anaerovoracaceae</taxon>
        <taxon>Emergencia</taxon>
    </lineage>
</organism>
<dbReference type="InterPro" id="IPR013783">
    <property type="entry name" value="Ig-like_fold"/>
</dbReference>
<comment type="caution">
    <text evidence="2">The sequence shown here is derived from an EMBL/GenBank/DDBJ whole genome shotgun (WGS) entry which is preliminary data.</text>
</comment>
<dbReference type="SUPFAM" id="SSF49265">
    <property type="entry name" value="Fibronectin type III"/>
    <property type="match status" value="1"/>
</dbReference>
<feature type="chain" id="PRO_5019414822" description="Fibronectin type-III domain-containing protein" evidence="1">
    <location>
        <begin position="26"/>
        <end position="460"/>
    </location>
</feature>
<dbReference type="OrthoDB" id="2051435at2"/>
<protein>
    <recommendedName>
        <fullName evidence="4">Fibronectin type-III domain-containing protein</fullName>
    </recommendedName>
</protein>
<dbReference type="RefSeq" id="WP_118336554.1">
    <property type="nucleotide sequence ID" value="NZ_AP025567.1"/>
</dbReference>
<keyword evidence="3" id="KW-1185">Reference proteome</keyword>
<evidence type="ECO:0000313" key="2">
    <source>
        <dbReference type="EMBL" id="RHJ84033.1"/>
    </source>
</evidence>
<dbReference type="Proteomes" id="UP000284841">
    <property type="component" value="Unassembled WGS sequence"/>
</dbReference>
<evidence type="ECO:0000313" key="3">
    <source>
        <dbReference type="Proteomes" id="UP000284841"/>
    </source>
</evidence>
<gene>
    <name evidence="2" type="ORF">DW099_17685</name>
</gene>
<sequence>MKKKTTVIFLAIIMALTIMPLSATAASTTTVSKGLITSKDAKGPGYNWDASKHTLTLNNANILNKSRSMITLNNDYHVTIIVKGNNTLTGIDSISSLIDRRKSTTSGVDNNSKYSLTRQRNLTIKGDGTLTINGIIYPHYTNLIVNGAKLNIITPQNVNWNSINFTRGLVLKNGAKVYVNKGINNDKDLIIDNSTLIAASALENTPGNPIDNTGDITVENKGILKAYTTGEKIASAGDRSAILCNNIIADDTTIFEARCEGPIAIDSLQGKVSILSRKINISAEEQAVRCGQKQNPALLNLQLPKQSLAANGGKYTIGTYTVESGNDIRYYCTVYDGDNMAKSVIYEDPQVTAAEKAMAAVRLKAYSKSYAKTKTKPLRMKVWWEQTQGEKQKVTGYEIAKSSKRNGTYKIMFSASKTQYINTAGLKKGNRYYYKVRAYSKVRGIRYYSSWSNITYKIAR</sequence>
<feature type="signal peptide" evidence="1">
    <location>
        <begin position="1"/>
        <end position="25"/>
    </location>
</feature>
<keyword evidence="1" id="KW-0732">Signal</keyword>